<reference evidence="4 5" key="1">
    <citation type="submission" date="2018-10" db="EMBL/GenBank/DDBJ databases">
        <title>Parasedimentitalea marina sp. nov., a psychrophilic bacterium isolated from deep seawater of the New Britain Trench.</title>
        <authorList>
            <person name="Cao J."/>
        </authorList>
    </citation>
    <scope>NUCLEOTIDE SEQUENCE [LARGE SCALE GENOMIC DNA]</scope>
    <source>
        <strain evidence="4 5">W43</strain>
    </source>
</reference>
<dbReference type="EMBL" id="CP033219">
    <property type="protein sequence ID" value="AZV77050.1"/>
    <property type="molecule type" value="Genomic_DNA"/>
</dbReference>
<dbReference type="PROSITE" id="PS50887">
    <property type="entry name" value="GGDEF"/>
    <property type="match status" value="1"/>
</dbReference>
<dbReference type="AlphaFoldDB" id="A0A3T0MZ60"/>
<dbReference type="InterPro" id="IPR029787">
    <property type="entry name" value="Nucleotide_cyclase"/>
</dbReference>
<dbReference type="Pfam" id="PF00990">
    <property type="entry name" value="GGDEF"/>
    <property type="match status" value="1"/>
</dbReference>
<dbReference type="RefSeq" id="WP_127747596.1">
    <property type="nucleotide sequence ID" value="NZ_CP033219.1"/>
</dbReference>
<dbReference type="SUPFAM" id="SSF141868">
    <property type="entry name" value="EAL domain-like"/>
    <property type="match status" value="1"/>
</dbReference>
<dbReference type="InterPro" id="IPR035919">
    <property type="entry name" value="EAL_sf"/>
</dbReference>
<dbReference type="CDD" id="cd01948">
    <property type="entry name" value="EAL"/>
    <property type="match status" value="1"/>
</dbReference>
<dbReference type="SUPFAM" id="SSF55073">
    <property type="entry name" value="Nucleotide cyclase"/>
    <property type="match status" value="1"/>
</dbReference>
<dbReference type="InterPro" id="IPR001633">
    <property type="entry name" value="EAL_dom"/>
</dbReference>
<dbReference type="PANTHER" id="PTHR44757">
    <property type="entry name" value="DIGUANYLATE CYCLASE DGCP"/>
    <property type="match status" value="1"/>
</dbReference>
<feature type="transmembrane region" description="Helical" evidence="1">
    <location>
        <begin position="20"/>
        <end position="41"/>
    </location>
</feature>
<feature type="domain" description="GGDEF" evidence="3">
    <location>
        <begin position="211"/>
        <end position="345"/>
    </location>
</feature>
<keyword evidence="1" id="KW-0812">Transmembrane</keyword>
<organism evidence="4 5">
    <name type="scientific">Parasedimentitalea marina</name>
    <dbReference type="NCBI Taxonomy" id="2483033"/>
    <lineage>
        <taxon>Bacteria</taxon>
        <taxon>Pseudomonadati</taxon>
        <taxon>Pseudomonadota</taxon>
        <taxon>Alphaproteobacteria</taxon>
        <taxon>Rhodobacterales</taxon>
        <taxon>Paracoccaceae</taxon>
        <taxon>Parasedimentitalea</taxon>
    </lineage>
</organism>
<evidence type="ECO:0000313" key="5">
    <source>
        <dbReference type="Proteomes" id="UP000283063"/>
    </source>
</evidence>
<dbReference type="InterPro" id="IPR052155">
    <property type="entry name" value="Biofilm_reg_signaling"/>
</dbReference>
<keyword evidence="1" id="KW-1133">Transmembrane helix</keyword>
<proteinExistence type="predicted"/>
<evidence type="ECO:0000313" key="4">
    <source>
        <dbReference type="EMBL" id="AZV77050.1"/>
    </source>
</evidence>
<keyword evidence="1" id="KW-0472">Membrane</keyword>
<evidence type="ECO:0000259" key="3">
    <source>
        <dbReference type="PROSITE" id="PS50887"/>
    </source>
</evidence>
<protein>
    <submittedName>
        <fullName evidence="4">GGDEF domain-containing protein</fullName>
    </submittedName>
</protein>
<dbReference type="Pfam" id="PF00563">
    <property type="entry name" value="EAL"/>
    <property type="match status" value="1"/>
</dbReference>
<dbReference type="InterPro" id="IPR000160">
    <property type="entry name" value="GGDEF_dom"/>
</dbReference>
<dbReference type="PROSITE" id="PS50883">
    <property type="entry name" value="EAL"/>
    <property type="match status" value="1"/>
</dbReference>
<feature type="transmembrane region" description="Helical" evidence="1">
    <location>
        <begin position="140"/>
        <end position="162"/>
    </location>
</feature>
<dbReference type="OrthoDB" id="9814202at2"/>
<accession>A0A3T0MZ60</accession>
<dbReference type="SMART" id="SM00267">
    <property type="entry name" value="GGDEF"/>
    <property type="match status" value="1"/>
</dbReference>
<dbReference type="KEGG" id="sedi:EBB79_03500"/>
<dbReference type="Gene3D" id="3.20.20.450">
    <property type="entry name" value="EAL domain"/>
    <property type="match status" value="1"/>
</dbReference>
<dbReference type="InterPro" id="IPR043128">
    <property type="entry name" value="Rev_trsase/Diguanyl_cyclase"/>
</dbReference>
<dbReference type="SMART" id="SM00052">
    <property type="entry name" value="EAL"/>
    <property type="match status" value="1"/>
</dbReference>
<keyword evidence="5" id="KW-1185">Reference proteome</keyword>
<feature type="domain" description="EAL" evidence="2">
    <location>
        <begin position="354"/>
        <end position="603"/>
    </location>
</feature>
<dbReference type="Gene3D" id="3.30.70.270">
    <property type="match status" value="1"/>
</dbReference>
<evidence type="ECO:0000256" key="1">
    <source>
        <dbReference type="SAM" id="Phobius"/>
    </source>
</evidence>
<sequence length="632" mass="69584">MFEENSQSDLVDPSIVRLTTAFAFAVSLAISILVPVSYFYFGLQFVHGKTTAQADMNSEDISQLVGRNPLMWHFETLRITEFLGGYEDTEIWKVFDVDGQLVAQVGMASIPSPVILTSHAFFDSGIEAGRLEVTYSIRPLAYRSLAVFFLSTLLGGLVFIGMRTLPLRVLRQAIEHASFLASHDPLTELPNRSLFNNWLINAIADVDRQQTPLAVLCLDLDHFKDVNDLLGHAAGDDLLKQATERLIALLDSNDLLARLGGDEFAIVQKSADQPSGATQLANLITAELSRPFDLDGNEAIIGTSVGITVLTDGSHIKATTLLQQADLALYRAKNECRGSIQFYAEEMNQQLLIRKKLESDLRIALTSDQLDLEFQPQIDLATGKIVGVEALLRWNHPTEGRIPPDQFIGLAEETGLIIPIGEWVIRSACAHARDWPELKFAVNVSPVQFRSPNLLELIRSSLADENVEPGRLEIEITEGILIQNTEETIAILTQLKDMGVRIAMDDFGTGYSSLNYLRRFDFDKIKIDQSFTAGLGHSPEADSIIQAVIDLGASLGMTSNAEGVETMEQARILKDQGCKEVQGYYFGRPMASSSIQELLADQDWMSVEAKAGGTDEATITDISTARMGTRSN</sequence>
<dbReference type="CDD" id="cd01949">
    <property type="entry name" value="GGDEF"/>
    <property type="match status" value="1"/>
</dbReference>
<name>A0A3T0MZ60_9RHOB</name>
<dbReference type="NCBIfam" id="TIGR00254">
    <property type="entry name" value="GGDEF"/>
    <property type="match status" value="1"/>
</dbReference>
<dbReference type="PANTHER" id="PTHR44757:SF2">
    <property type="entry name" value="BIOFILM ARCHITECTURE MAINTENANCE PROTEIN MBAA"/>
    <property type="match status" value="1"/>
</dbReference>
<dbReference type="Proteomes" id="UP000283063">
    <property type="component" value="Chromosome"/>
</dbReference>
<gene>
    <name evidence="4" type="ORF">EBB79_03500</name>
</gene>
<evidence type="ECO:0000259" key="2">
    <source>
        <dbReference type="PROSITE" id="PS50883"/>
    </source>
</evidence>